<comment type="caution">
    <text evidence="1">The sequence shown here is derived from an EMBL/GenBank/DDBJ whole genome shotgun (WGS) entry which is preliminary data.</text>
</comment>
<keyword evidence="2" id="KW-1185">Reference proteome</keyword>
<reference evidence="1 2" key="1">
    <citation type="submission" date="2020-08" db="EMBL/GenBank/DDBJ databases">
        <title>Genomic Encyclopedia of Type Strains, Phase IV (KMG-IV): sequencing the most valuable type-strain genomes for metagenomic binning, comparative biology and taxonomic classification.</title>
        <authorList>
            <person name="Goeker M."/>
        </authorList>
    </citation>
    <scope>NUCLEOTIDE SEQUENCE [LARGE SCALE GENOMIC DNA]</scope>
    <source>
        <strain evidence="1 2">DSM 25897</strain>
    </source>
</reference>
<dbReference type="RefSeq" id="WP_183947087.1">
    <property type="nucleotide sequence ID" value="NZ_JACHHX010000002.1"/>
</dbReference>
<name>A0A7W7V8Y4_9GAMM</name>
<protein>
    <submittedName>
        <fullName evidence="1">Uncharacterized protein</fullName>
    </submittedName>
</protein>
<accession>A0A7W7V8Y4</accession>
<evidence type="ECO:0000313" key="1">
    <source>
        <dbReference type="EMBL" id="MBB5014506.1"/>
    </source>
</evidence>
<dbReference type="AlphaFoldDB" id="A0A7W7V8Y4"/>
<evidence type="ECO:0000313" key="2">
    <source>
        <dbReference type="Proteomes" id="UP000519004"/>
    </source>
</evidence>
<dbReference type="EMBL" id="JACHHX010000002">
    <property type="protein sequence ID" value="MBB5014506.1"/>
    <property type="molecule type" value="Genomic_DNA"/>
</dbReference>
<dbReference type="Proteomes" id="UP000519004">
    <property type="component" value="Unassembled WGS sequence"/>
</dbReference>
<proteinExistence type="predicted"/>
<organism evidence="1 2">
    <name type="scientific">Rehaibacterium terrae</name>
    <dbReference type="NCBI Taxonomy" id="1341696"/>
    <lineage>
        <taxon>Bacteria</taxon>
        <taxon>Pseudomonadati</taxon>
        <taxon>Pseudomonadota</taxon>
        <taxon>Gammaproteobacteria</taxon>
        <taxon>Lysobacterales</taxon>
        <taxon>Lysobacteraceae</taxon>
        <taxon>Rehaibacterium</taxon>
    </lineage>
</organism>
<sequence length="255" mass="28590">MDRLDRVWHTSQLDFDLLLLRAQGGDTQAMAAVIALAGRCGPFWPIRGDRYHARHAVEQAAVGTAERAARETAVELLASYCDVPYPQGELSEGRIPKFSSALRERAEQGDLLARAHHTFEEESEADVLAVLSASHEPWLIERALQAFAEGRGEVARQLDREIFPPELSLQRSEVERIKWMAARWRACELGAACGPNQYHELSQCLYLGNCGLGMDVRTYIQQRELSGWQFELMQKYLAALDARLAEQGIRLGGGR</sequence>
<gene>
    <name evidence="1" type="ORF">HNQ58_000380</name>
</gene>